<proteinExistence type="predicted"/>
<keyword evidence="8" id="KW-1185">Reference proteome</keyword>
<feature type="domain" description="XPG-I" evidence="5">
    <location>
        <begin position="516"/>
        <end position="597"/>
    </location>
</feature>
<gene>
    <name evidence="7" type="ORF">BSAL_50965</name>
</gene>
<evidence type="ECO:0000256" key="3">
    <source>
        <dbReference type="SAM" id="MobiDB-lite"/>
    </source>
</evidence>
<dbReference type="Pfam" id="PF00752">
    <property type="entry name" value="XPG_N"/>
    <property type="match status" value="1"/>
</dbReference>
<keyword evidence="4" id="KW-0732">Signal</keyword>
<feature type="region of interest" description="Disordered" evidence="3">
    <location>
        <begin position="159"/>
        <end position="183"/>
    </location>
</feature>
<dbReference type="SUPFAM" id="SSF88723">
    <property type="entry name" value="PIN domain-like"/>
    <property type="match status" value="1"/>
</dbReference>
<dbReference type="VEuPathDB" id="TriTrypDB:BSAL_50965"/>
<feature type="domain" description="XPG N-terminal" evidence="6">
    <location>
        <begin position="1"/>
        <end position="118"/>
    </location>
</feature>
<evidence type="ECO:0000313" key="7">
    <source>
        <dbReference type="EMBL" id="CUI11168.1"/>
    </source>
</evidence>
<dbReference type="EMBL" id="CYKH01000054">
    <property type="protein sequence ID" value="CUI11168.1"/>
    <property type="molecule type" value="Genomic_DNA"/>
</dbReference>
<evidence type="ECO:0000256" key="2">
    <source>
        <dbReference type="ARBA" id="ARBA00023204"/>
    </source>
</evidence>
<dbReference type="InterPro" id="IPR006085">
    <property type="entry name" value="XPG_DNA_repair_N"/>
</dbReference>
<keyword evidence="2" id="KW-0234">DNA repair</keyword>
<name>A0A0S4KH40_BODSA</name>
<evidence type="ECO:0000256" key="1">
    <source>
        <dbReference type="ARBA" id="ARBA00022763"/>
    </source>
</evidence>
<dbReference type="GO" id="GO:0017108">
    <property type="term" value="F:5'-flap endonuclease activity"/>
    <property type="evidence" value="ECO:0007669"/>
    <property type="project" value="TreeGrafter"/>
</dbReference>
<dbReference type="PROSITE" id="PS00841">
    <property type="entry name" value="XPG_1"/>
    <property type="match status" value="1"/>
</dbReference>
<dbReference type="Proteomes" id="UP000051952">
    <property type="component" value="Unassembled WGS sequence"/>
</dbReference>
<evidence type="ECO:0000256" key="4">
    <source>
        <dbReference type="SAM" id="SignalP"/>
    </source>
</evidence>
<dbReference type="Pfam" id="PF00867">
    <property type="entry name" value="XPG_I"/>
    <property type="match status" value="1"/>
</dbReference>
<feature type="non-terminal residue" evidence="7">
    <location>
        <position position="851"/>
    </location>
</feature>
<protein>
    <submittedName>
        <fullName evidence="7">DNA repair protein, putative</fullName>
    </submittedName>
</protein>
<sequence>MGVHNLWRLLDLFAHNTTAEEWAGTCVAVDASVWIQQFRSAFSARGSRFGRQRPASGGHDYDGGDNEDGTTQKLLEGFLNRTLKLLYYGITPIFVFDGPSSQLKSREVQRRRESRRQLELRQVARQARRILRAQVTLGLIPACDVESLPPVTRVVAPATVSPQYRHPSPKKAASSPSRRFRAKRAMQRRRNGGATVVLIAPEGVSKQSTSDFLSKSKSFLAEKSQGDATNASNLLLLRSRSSVSSGGSSMYLGPREVLERRGKSDVDISDDIYDDVSRENEDDDEEARAAMKPSHVSQWMNEAGCDDDDAPRCLVEQQRQCAPSSEFEGTSNWFLTQAEIDDEEGGNESQRASSQYLSSVRSSTTLKSVATSTSASRQTASVSSCPSSPASSSSSVLSDDSVEFVGASHPLGGAATGVTPPAFNNVDAFESVYNKEVAATTRCVISSFEVVVDESSNSVVECSAPIVPPPPPPAPFSDEVGNRVVIGNNSGVVCHVTATQRNQRRSVGVVAPCGLVAYVESAVRHQPRADAQCAYLCQSGVVDAVFTEDSDVVVHGASVVLRGFFTKPVMTGVRQRELHEQGITKAVLLSLTELLGCDYTEGMRMNVADALEVIGCCMTNSAHVTPFVNSDTTSITEAVDTLRRWKTIAMASFHRFHNNTTTPTSLIPSRPTNIISQLEASFQRLLDEELSILQRSVVMPRFRAGQWNAWGSALLDELFQENVHSSSFPQEDVLRMFTEEVPVDMKRIASRPSFPDINWEELRRFIRSINLDHMWDRLGTTQRAVEKIQEQERQRLHDQMQARQGHRDITSFLTNGSQRKHFIANGPTTQAQTATRGDSLSSGNGSRATGR</sequence>
<evidence type="ECO:0000259" key="5">
    <source>
        <dbReference type="SMART" id="SM00484"/>
    </source>
</evidence>
<dbReference type="PANTHER" id="PTHR11081:SF59">
    <property type="entry name" value="FI23547P1"/>
    <property type="match status" value="1"/>
</dbReference>
<feature type="signal peptide" evidence="4">
    <location>
        <begin position="1"/>
        <end position="19"/>
    </location>
</feature>
<feature type="region of interest" description="Disordered" evidence="3">
    <location>
        <begin position="824"/>
        <end position="851"/>
    </location>
</feature>
<feature type="chain" id="PRO_5006623377" evidence="4">
    <location>
        <begin position="20"/>
        <end position="851"/>
    </location>
</feature>
<feature type="region of interest" description="Disordered" evidence="3">
    <location>
        <begin position="370"/>
        <end position="396"/>
    </location>
</feature>
<dbReference type="InterPro" id="IPR029060">
    <property type="entry name" value="PIN-like_dom_sf"/>
</dbReference>
<evidence type="ECO:0000259" key="6">
    <source>
        <dbReference type="SMART" id="SM00485"/>
    </source>
</evidence>
<dbReference type="SMART" id="SM00485">
    <property type="entry name" value="XPGN"/>
    <property type="match status" value="1"/>
</dbReference>
<dbReference type="SMART" id="SM00484">
    <property type="entry name" value="XPGI"/>
    <property type="match status" value="1"/>
</dbReference>
<accession>A0A0S4KH40</accession>
<reference evidence="8" key="1">
    <citation type="submission" date="2015-09" db="EMBL/GenBank/DDBJ databases">
        <authorList>
            <consortium name="Pathogen Informatics"/>
        </authorList>
    </citation>
    <scope>NUCLEOTIDE SEQUENCE [LARGE SCALE GENOMIC DNA]</scope>
    <source>
        <strain evidence="8">Lake Konstanz</strain>
    </source>
</reference>
<feature type="compositionally biased region" description="Polar residues" evidence="3">
    <location>
        <begin position="826"/>
        <end position="851"/>
    </location>
</feature>
<dbReference type="InterPro" id="IPR019974">
    <property type="entry name" value="XPG_CS"/>
</dbReference>
<dbReference type="InterPro" id="IPR006086">
    <property type="entry name" value="XPG-I_dom"/>
</dbReference>
<dbReference type="InterPro" id="IPR006084">
    <property type="entry name" value="XPG/Rad2"/>
</dbReference>
<feature type="region of interest" description="Disordered" evidence="3">
    <location>
        <begin position="48"/>
        <end position="67"/>
    </location>
</feature>
<evidence type="ECO:0000313" key="8">
    <source>
        <dbReference type="Proteomes" id="UP000051952"/>
    </source>
</evidence>
<dbReference type="OMA" id="CCGVPYV"/>
<dbReference type="AlphaFoldDB" id="A0A0S4KH40"/>
<dbReference type="PRINTS" id="PR00853">
    <property type="entry name" value="XPGRADSUPER"/>
</dbReference>
<organism evidence="7 8">
    <name type="scientific">Bodo saltans</name>
    <name type="common">Flagellated protozoan</name>
    <dbReference type="NCBI Taxonomy" id="75058"/>
    <lineage>
        <taxon>Eukaryota</taxon>
        <taxon>Discoba</taxon>
        <taxon>Euglenozoa</taxon>
        <taxon>Kinetoplastea</taxon>
        <taxon>Metakinetoplastina</taxon>
        <taxon>Eubodonida</taxon>
        <taxon>Bodonidae</taxon>
        <taxon>Bodo</taxon>
    </lineage>
</organism>
<keyword evidence="1" id="KW-0227">DNA damage</keyword>
<dbReference type="GO" id="GO:0006281">
    <property type="term" value="P:DNA repair"/>
    <property type="evidence" value="ECO:0007669"/>
    <property type="project" value="UniProtKB-KW"/>
</dbReference>
<dbReference type="PANTHER" id="PTHR11081">
    <property type="entry name" value="FLAP ENDONUCLEASE FAMILY MEMBER"/>
    <property type="match status" value="1"/>
</dbReference>
<dbReference type="OrthoDB" id="31113at2759"/>
<dbReference type="Gene3D" id="3.40.50.1010">
    <property type="entry name" value="5'-nuclease"/>
    <property type="match status" value="2"/>
</dbReference>